<accession>A0A6M1SP69</accession>
<feature type="transmembrane region" description="Helical" evidence="8">
    <location>
        <begin position="493"/>
        <end position="513"/>
    </location>
</feature>
<keyword evidence="8" id="KW-0769">Symport</keyword>
<keyword evidence="10" id="KW-1185">Reference proteome</keyword>
<dbReference type="InterPro" id="IPR001463">
    <property type="entry name" value="Na/Ala_symport"/>
</dbReference>
<dbReference type="GO" id="GO:0005886">
    <property type="term" value="C:plasma membrane"/>
    <property type="evidence" value="ECO:0007669"/>
    <property type="project" value="UniProtKB-SubCell"/>
</dbReference>
<evidence type="ECO:0000256" key="1">
    <source>
        <dbReference type="ARBA" id="ARBA00004651"/>
    </source>
</evidence>
<evidence type="ECO:0000256" key="2">
    <source>
        <dbReference type="ARBA" id="ARBA00009261"/>
    </source>
</evidence>
<evidence type="ECO:0000256" key="7">
    <source>
        <dbReference type="ARBA" id="ARBA00023136"/>
    </source>
</evidence>
<feature type="transmembrane region" description="Helical" evidence="8">
    <location>
        <begin position="233"/>
        <end position="252"/>
    </location>
</feature>
<feature type="transmembrane region" description="Helical" evidence="8">
    <location>
        <begin position="195"/>
        <end position="213"/>
    </location>
</feature>
<feature type="transmembrane region" description="Helical" evidence="8">
    <location>
        <begin position="129"/>
        <end position="150"/>
    </location>
</feature>
<sequence>MVVVLLSFGVFITFRLGFIQIRRFGHGLKVVTGFYDDPDDDGDINHFQALTTALSATVGIGNIAGVALAIHYGGPGALFWMWVTAILGMAIKFTEVTLAQEYRSQNPDGTVSGGPMYYIERGLGPNWKWLAFAFAISAAICAFLTGNAVQANTVADVMKTDFQIPTAITGLITASLVAAVILGGIKRIGKVTSKLVPFMGILYVAGAIIILLLNYDAVLPSLWTIVSNAFNPQAGALGVGSGALIFTLSYGVQRGLFSNEAGQGSAPIAHSAARTDEPVREGVVALLEPFIDTLIICTMTGLVIVSTGSWDMQHKSAVDPSADIVSYEVTTEMDGQKANPDARVLYFENGLPENGTMTHYSFPVDTMFADGGYSQPFTGRVEITEQGAMAYGENGTQLTSLYGGVVQNGAPLTSAAFEKGLNPLFPGGGYLVTFAVLLFAISTSISWSYYGDRAAQYLFGFKSIFWYRLAFVGMHFLGAVATLTVVWNFGDVMLGLMAFFNIVALFALSGVAYKITKTYFSKDHETPES</sequence>
<dbReference type="Pfam" id="PF01235">
    <property type="entry name" value="Na_Ala_symp"/>
    <property type="match status" value="1"/>
</dbReference>
<comment type="similarity">
    <text evidence="2 8">Belongs to the alanine or glycine:cation symporter (AGCS) (TC 2.A.25) family.</text>
</comment>
<dbReference type="NCBIfam" id="TIGR00835">
    <property type="entry name" value="agcS"/>
    <property type="match status" value="1"/>
</dbReference>
<reference evidence="9 10" key="1">
    <citation type="submission" date="2020-02" db="EMBL/GenBank/DDBJ databases">
        <title>Balneolaceae bacterium YR4-1, complete genome.</title>
        <authorList>
            <person name="Li Y."/>
            <person name="Wu S."/>
        </authorList>
    </citation>
    <scope>NUCLEOTIDE SEQUENCE [LARGE SCALE GENOMIC DNA]</scope>
    <source>
        <strain evidence="9 10">YR4-1</strain>
    </source>
</reference>
<gene>
    <name evidence="9" type="ORF">G3570_09560</name>
</gene>
<keyword evidence="5 8" id="KW-0812">Transmembrane</keyword>
<dbReference type="PRINTS" id="PR00175">
    <property type="entry name" value="NAALASMPORT"/>
</dbReference>
<dbReference type="Gene3D" id="1.20.1740.10">
    <property type="entry name" value="Amino acid/polyamine transporter I"/>
    <property type="match status" value="1"/>
</dbReference>
<comment type="caution">
    <text evidence="9">The sequence shown here is derived from an EMBL/GenBank/DDBJ whole genome shotgun (WGS) entry which is preliminary data.</text>
</comment>
<dbReference type="PANTHER" id="PTHR30330">
    <property type="entry name" value="AGSS FAMILY TRANSPORTER, SODIUM-ALANINE"/>
    <property type="match status" value="1"/>
</dbReference>
<feature type="transmembrane region" description="Helical" evidence="8">
    <location>
        <begin position="465"/>
        <end position="487"/>
    </location>
</feature>
<dbReference type="EMBL" id="JAALLT010000003">
    <property type="protein sequence ID" value="NGP76879.1"/>
    <property type="molecule type" value="Genomic_DNA"/>
</dbReference>
<dbReference type="PROSITE" id="PS00873">
    <property type="entry name" value="NA_ALANINE_SYMP"/>
    <property type="match status" value="1"/>
</dbReference>
<feature type="transmembrane region" description="Helical" evidence="8">
    <location>
        <begin position="162"/>
        <end position="183"/>
    </location>
</feature>
<dbReference type="Proteomes" id="UP000473278">
    <property type="component" value="Unassembled WGS sequence"/>
</dbReference>
<keyword evidence="7 8" id="KW-0472">Membrane</keyword>
<evidence type="ECO:0000256" key="8">
    <source>
        <dbReference type="RuleBase" id="RU363064"/>
    </source>
</evidence>
<evidence type="ECO:0000256" key="3">
    <source>
        <dbReference type="ARBA" id="ARBA00022448"/>
    </source>
</evidence>
<dbReference type="AlphaFoldDB" id="A0A6M1SP69"/>
<evidence type="ECO:0000256" key="5">
    <source>
        <dbReference type="ARBA" id="ARBA00022692"/>
    </source>
</evidence>
<evidence type="ECO:0000313" key="9">
    <source>
        <dbReference type="EMBL" id="NGP76879.1"/>
    </source>
</evidence>
<dbReference type="PANTHER" id="PTHR30330:SF3">
    <property type="entry name" value="TRANSCRIPTIONAL REGULATOR, LRP FAMILY"/>
    <property type="match status" value="1"/>
</dbReference>
<feature type="transmembrane region" description="Helical" evidence="8">
    <location>
        <begin position="430"/>
        <end position="450"/>
    </location>
</feature>
<feature type="transmembrane region" description="Helical" evidence="8">
    <location>
        <begin position="290"/>
        <end position="310"/>
    </location>
</feature>
<keyword evidence="3 8" id="KW-0813">Transport</keyword>
<name>A0A6M1SP69_9BACT</name>
<evidence type="ECO:0000256" key="6">
    <source>
        <dbReference type="ARBA" id="ARBA00022989"/>
    </source>
</evidence>
<protein>
    <submittedName>
        <fullName evidence="9">Sodium:alanine symporter family protein</fullName>
    </submittedName>
</protein>
<keyword evidence="6 8" id="KW-1133">Transmembrane helix</keyword>
<dbReference type="GO" id="GO:0005283">
    <property type="term" value="F:amino acid:sodium symporter activity"/>
    <property type="evidence" value="ECO:0007669"/>
    <property type="project" value="InterPro"/>
</dbReference>
<evidence type="ECO:0000256" key="4">
    <source>
        <dbReference type="ARBA" id="ARBA00022475"/>
    </source>
</evidence>
<keyword evidence="4 8" id="KW-1003">Cell membrane</keyword>
<proteinExistence type="inferred from homology"/>
<comment type="subcellular location">
    <subcellularLocation>
        <location evidence="1 8">Cell membrane</location>
        <topology evidence="1 8">Multi-pass membrane protein</topology>
    </subcellularLocation>
</comment>
<evidence type="ECO:0000313" key="10">
    <source>
        <dbReference type="Proteomes" id="UP000473278"/>
    </source>
</evidence>
<organism evidence="9 10">
    <name type="scientific">Halalkalibaculum roseum</name>
    <dbReference type="NCBI Taxonomy" id="2709311"/>
    <lineage>
        <taxon>Bacteria</taxon>
        <taxon>Pseudomonadati</taxon>
        <taxon>Balneolota</taxon>
        <taxon>Balneolia</taxon>
        <taxon>Balneolales</taxon>
        <taxon>Balneolaceae</taxon>
        <taxon>Halalkalibaculum</taxon>
    </lineage>
</organism>